<evidence type="ECO:0000313" key="5">
    <source>
        <dbReference type="Proteomes" id="UP000221165"/>
    </source>
</evidence>
<dbReference type="GeneID" id="94426884"/>
<feature type="region of interest" description="Disordered" evidence="3">
    <location>
        <begin position="140"/>
        <end position="182"/>
    </location>
</feature>
<evidence type="ECO:0000256" key="3">
    <source>
        <dbReference type="SAM" id="MobiDB-lite"/>
    </source>
</evidence>
<evidence type="ECO:0000313" key="4">
    <source>
        <dbReference type="EMBL" id="PHJ22684.1"/>
    </source>
</evidence>
<dbReference type="Pfam" id="PF14753">
    <property type="entry name" value="FAM221"/>
    <property type="match status" value="2"/>
</dbReference>
<gene>
    <name evidence="4" type="ORF">CSUI_003475</name>
</gene>
<organism evidence="4 5">
    <name type="scientific">Cystoisospora suis</name>
    <dbReference type="NCBI Taxonomy" id="483139"/>
    <lineage>
        <taxon>Eukaryota</taxon>
        <taxon>Sar</taxon>
        <taxon>Alveolata</taxon>
        <taxon>Apicomplexa</taxon>
        <taxon>Conoidasida</taxon>
        <taxon>Coccidia</taxon>
        <taxon>Eucoccidiorida</taxon>
        <taxon>Eimeriorina</taxon>
        <taxon>Sarcocystidae</taxon>
        <taxon>Cystoisospora</taxon>
    </lineage>
</organism>
<feature type="compositionally biased region" description="Polar residues" evidence="3">
    <location>
        <begin position="159"/>
        <end position="171"/>
    </location>
</feature>
<dbReference type="PANTHER" id="PTHR31214:SF2">
    <property type="entry name" value="PROTEIN FAM221A"/>
    <property type="match status" value="1"/>
</dbReference>
<dbReference type="PANTHER" id="PTHR31214">
    <property type="entry name" value="PROTEIN FAM221A-RELATED"/>
    <property type="match status" value="1"/>
</dbReference>
<dbReference type="RefSeq" id="XP_067924361.1">
    <property type="nucleotide sequence ID" value="XM_068063673.1"/>
</dbReference>
<dbReference type="EMBL" id="MIGC01001551">
    <property type="protein sequence ID" value="PHJ22684.1"/>
    <property type="molecule type" value="Genomic_DNA"/>
</dbReference>
<evidence type="ECO:0000256" key="1">
    <source>
        <dbReference type="ARBA" id="ARBA00011026"/>
    </source>
</evidence>
<keyword evidence="5" id="KW-1185">Reference proteome</keyword>
<dbReference type="VEuPathDB" id="ToxoDB:CSUI_003475"/>
<proteinExistence type="inferred from homology"/>
<dbReference type="Proteomes" id="UP000221165">
    <property type="component" value="Unassembled WGS sequence"/>
</dbReference>
<dbReference type="InterPro" id="IPR026755">
    <property type="entry name" value="Fam221a/b"/>
</dbReference>
<evidence type="ECO:0000256" key="2">
    <source>
        <dbReference type="ARBA" id="ARBA00039630"/>
    </source>
</evidence>
<dbReference type="OrthoDB" id="330055at2759"/>
<protein>
    <recommendedName>
        <fullName evidence="2">Protein FAM221A</fullName>
    </recommendedName>
</protein>
<accession>A0A2C6L504</accession>
<comment type="caution">
    <text evidence="4">The sequence shown here is derived from an EMBL/GenBank/DDBJ whole genome shotgun (WGS) entry which is preliminary data.</text>
</comment>
<reference evidence="4 5" key="1">
    <citation type="journal article" date="2017" name="Int. J. Parasitol.">
        <title>The genome of the protozoan parasite Cystoisospora suis and a reverse vaccinology approach to identify vaccine candidates.</title>
        <authorList>
            <person name="Palmieri N."/>
            <person name="Shrestha A."/>
            <person name="Ruttkowski B."/>
            <person name="Beck T."/>
            <person name="Vogl C."/>
            <person name="Tomley F."/>
            <person name="Blake D.P."/>
            <person name="Joachim A."/>
        </authorList>
    </citation>
    <scope>NUCLEOTIDE SEQUENCE [LARGE SCALE GENOMIC DNA]</scope>
    <source>
        <strain evidence="4 5">Wien I</strain>
    </source>
</reference>
<dbReference type="AlphaFoldDB" id="A0A2C6L504"/>
<sequence>MSSIRLSESDLRHVDAYFEYRNLVGDTDGGQLLSQQEYEALRTRAAAASRNPLRVSWRNVANGLDCRLVGPSSSCLCGHRLRDHDWMASETKAVKCRMRGCPCPLFEFIPVQGSQDIKCRCKHSYLEHNVVTRQCRRCSASSTSSKPGVPAFTKKRDTGGSSSVGPSSRQPQPGRVAEGNKVNSTKTCTGFTPCYTCSCGSAFGAHQTVFEKAEERLARGEPDPACGAQGSSLVPTGGLSDFVSLLDGVDRMHLYCEDPAARLREGSTSAACPVPGTDATIISREQSAHSRSAHARNPVPELSDNILPLFFTPCSLLQRLSTK</sequence>
<comment type="similarity">
    <text evidence="1">Belongs to the FAM221 family.</text>
</comment>
<name>A0A2C6L504_9APIC</name>